<feature type="transmembrane region" description="Helical" evidence="1">
    <location>
        <begin position="126"/>
        <end position="151"/>
    </location>
</feature>
<dbReference type="Proteomes" id="UP000000716">
    <property type="component" value="Chromosome"/>
</dbReference>
<dbReference type="RefSeq" id="WP_015880810.1">
    <property type="nucleotide sequence ID" value="NC_012673.1"/>
</dbReference>
<dbReference type="EMBL" id="CP001615">
    <property type="protein sequence ID" value="ACQ71251.1"/>
    <property type="molecule type" value="Genomic_DNA"/>
</dbReference>
<feature type="transmembrane region" description="Helical" evidence="1">
    <location>
        <begin position="93"/>
        <end position="120"/>
    </location>
</feature>
<feature type="transmembrane region" description="Helical" evidence="1">
    <location>
        <begin position="47"/>
        <end position="72"/>
    </location>
</feature>
<evidence type="ECO:0000256" key="1">
    <source>
        <dbReference type="SAM" id="Phobius"/>
    </source>
</evidence>
<dbReference type="AlphaFoldDB" id="C4L2X7"/>
<evidence type="ECO:0000313" key="3">
    <source>
        <dbReference type="Proteomes" id="UP000000716"/>
    </source>
</evidence>
<dbReference type="OrthoDB" id="2356809at2"/>
<keyword evidence="1" id="KW-0812">Transmembrane</keyword>
<evidence type="ECO:0000313" key="2">
    <source>
        <dbReference type="EMBL" id="ACQ71251.1"/>
    </source>
</evidence>
<keyword evidence="3" id="KW-1185">Reference proteome</keyword>
<keyword evidence="1" id="KW-0472">Membrane</keyword>
<feature type="transmembrane region" description="Helical" evidence="1">
    <location>
        <begin position="204"/>
        <end position="224"/>
    </location>
</feature>
<name>C4L2X7_EXISA</name>
<proteinExistence type="predicted"/>
<dbReference type="eggNOG" id="COG1277">
    <property type="taxonomic scope" value="Bacteria"/>
</dbReference>
<reference evidence="2 3" key="1">
    <citation type="journal article" date="2011" name="J. Bacteriol.">
        <title>Complete genome sequence of the Thermophilic Bacterium Exiguobacterium sp. AT1b.</title>
        <authorList>
            <person name="Vishnivetskaya T.A."/>
            <person name="Lucas S."/>
            <person name="Copeland A."/>
            <person name="Lapidus A."/>
            <person name="Glavina Del Rio T."/>
            <person name="Dalin E."/>
            <person name="Tice H."/>
            <person name="Bruce D.C."/>
            <person name="Goodwin L.A."/>
            <person name="Pitluck S."/>
            <person name="Saunders E."/>
            <person name="Brettin T."/>
            <person name="Detter C."/>
            <person name="Han C."/>
            <person name="Larimer F."/>
            <person name="Land M.L."/>
            <person name="Hauser L.J."/>
            <person name="Kyrpides N.C."/>
            <person name="Ovchinnikova G."/>
            <person name="Kathariou S."/>
            <person name="Ramaley R.F."/>
            <person name="Rodrigues D.F."/>
            <person name="Hendrix C."/>
            <person name="Richardson P."/>
            <person name="Tiedje J.M."/>
        </authorList>
    </citation>
    <scope>NUCLEOTIDE SEQUENCE [LARGE SCALE GENOMIC DNA]</scope>
    <source>
        <strain evidence="3">ATCC BAA-1283 / AT1b</strain>
    </source>
</reference>
<keyword evidence="1" id="KW-1133">Transmembrane helix</keyword>
<feature type="transmembrane region" description="Helical" evidence="1">
    <location>
        <begin position="158"/>
        <end position="184"/>
    </location>
</feature>
<sequence length="265" mass="29786">MSLWRMEWARSLRQRENYVFLVIWILTLVLLGGLGQALPVAADYTNVSATLITVLGLLLPLFILLTTALHWGQEQESKRLNLLSTFTYPKWKLIFVRFSSFLVTQGLILLLAFLIASLVVGQSGKTWMILFSYAIGLTIYATALGTLLGLIARKRIRAMLLAFLTWTILVLLWPTLLVTIVSWLPYGMQVNGMIVALFLNGFDLMRVWASTIVSSLDVFGDVYLHLLNWMHRPIGYAGVWLSLLTASGFLLSLASTVMYGGNRHD</sequence>
<dbReference type="HOGENOM" id="CLU_071765_1_1_9"/>
<feature type="transmembrane region" description="Helical" evidence="1">
    <location>
        <begin position="236"/>
        <end position="259"/>
    </location>
</feature>
<dbReference type="KEGG" id="eat:EAT1b_2329"/>
<protein>
    <submittedName>
        <fullName evidence="2">Uncharacterized protein</fullName>
    </submittedName>
</protein>
<accession>C4L2X7</accession>
<gene>
    <name evidence="2" type="ordered locus">EAT1b_2329</name>
</gene>
<dbReference type="STRING" id="360911.EAT1b_2329"/>
<organism evidence="2 3">
    <name type="scientific">Exiguobacterium sp. (strain ATCC BAA-1283 / AT1b)</name>
    <dbReference type="NCBI Taxonomy" id="360911"/>
    <lineage>
        <taxon>Bacteria</taxon>
        <taxon>Bacillati</taxon>
        <taxon>Bacillota</taxon>
        <taxon>Bacilli</taxon>
        <taxon>Bacillales</taxon>
        <taxon>Bacillales Family XII. Incertae Sedis</taxon>
        <taxon>Exiguobacterium</taxon>
    </lineage>
</organism>